<name>A0A183B872_9TREM</name>
<comment type="catalytic activity">
    <reaction evidence="6">
        <text>a 1,3-diacyl-sn-glycerol + H2O = a 1-acyl-sn-glycerol + a fatty acid + H(+)</text>
        <dbReference type="Rhea" id="RHEA:38503"/>
        <dbReference type="ChEBI" id="CHEBI:15377"/>
        <dbReference type="ChEBI" id="CHEBI:15378"/>
        <dbReference type="ChEBI" id="CHEBI:28868"/>
        <dbReference type="ChEBI" id="CHEBI:64683"/>
        <dbReference type="ChEBI" id="CHEBI:77272"/>
    </reaction>
</comment>
<feature type="domain" description="AB hydrolase-1" evidence="12">
    <location>
        <begin position="31"/>
        <end position="127"/>
    </location>
</feature>
<protein>
    <recommendedName>
        <fullName evidence="7">sn-1-specific diacylglycerol lipase ABHD11</fullName>
        <ecNumber evidence="3">3.1.1.116</ecNumber>
    </recommendedName>
    <alternativeName>
        <fullName evidence="4">Alpha/beta hydrolase domain-containing protein 11</fullName>
    </alternativeName>
</protein>
<evidence type="ECO:0000313" key="13">
    <source>
        <dbReference type="WBParaSite" id="ECPE_0001544701-mRNA-1"/>
    </source>
</evidence>
<comment type="similarity">
    <text evidence="1">Belongs to the AB hydrolase superfamily.</text>
</comment>
<dbReference type="WBParaSite" id="ECPE_0001544701-mRNA-1">
    <property type="protein sequence ID" value="ECPE_0001544701-mRNA-1"/>
    <property type="gene ID" value="ECPE_0001544701"/>
</dbReference>
<dbReference type="PANTHER" id="PTHR46118">
    <property type="entry name" value="PROTEIN ABHD11"/>
    <property type="match status" value="1"/>
</dbReference>
<evidence type="ECO:0000256" key="2">
    <source>
        <dbReference type="ARBA" id="ARBA00022801"/>
    </source>
</evidence>
<dbReference type="EC" id="3.1.1.116" evidence="3"/>
<keyword evidence="2" id="KW-0378">Hydrolase</keyword>
<evidence type="ECO:0000256" key="11">
    <source>
        <dbReference type="ARBA" id="ARBA00048919"/>
    </source>
</evidence>
<comment type="catalytic activity">
    <reaction evidence="10">
        <text>1-octadecanoyl-2-(9Z-octadecenoyl)-sn-glycerol + H2O = 2-(9Z-octadecenoyl)-glycerol + octadecanoate + H(+)</text>
        <dbReference type="Rhea" id="RHEA:77103"/>
        <dbReference type="ChEBI" id="CHEBI:15377"/>
        <dbReference type="ChEBI" id="CHEBI:15378"/>
        <dbReference type="ChEBI" id="CHEBI:25629"/>
        <dbReference type="ChEBI" id="CHEBI:73990"/>
        <dbReference type="ChEBI" id="CHEBI:75468"/>
    </reaction>
</comment>
<evidence type="ECO:0000256" key="3">
    <source>
        <dbReference type="ARBA" id="ARBA00026104"/>
    </source>
</evidence>
<organism evidence="13">
    <name type="scientific">Echinostoma caproni</name>
    <dbReference type="NCBI Taxonomy" id="27848"/>
    <lineage>
        <taxon>Eukaryota</taxon>
        <taxon>Metazoa</taxon>
        <taxon>Spiralia</taxon>
        <taxon>Lophotrochozoa</taxon>
        <taxon>Platyhelminthes</taxon>
        <taxon>Trematoda</taxon>
        <taxon>Digenea</taxon>
        <taxon>Plagiorchiida</taxon>
        <taxon>Echinostomata</taxon>
        <taxon>Echinostomatoidea</taxon>
        <taxon>Echinostomatidae</taxon>
        <taxon>Echinostoma</taxon>
    </lineage>
</organism>
<comment type="catalytic activity">
    <reaction evidence="8">
        <text>1-octadecanoyl-2-(4Z,7Z,10Z,13Z,16Z,19Z-docosahexaenoyl)-sn-glycerol + H2O = 2-(4Z,7Z,10Z,13Z,16Z,19Z-docosahexaenoyl)-glycerol + octadecanoate + H(+)</text>
        <dbReference type="Rhea" id="RHEA:77107"/>
        <dbReference type="ChEBI" id="CHEBI:15377"/>
        <dbReference type="ChEBI" id="CHEBI:15378"/>
        <dbReference type="ChEBI" id="CHEBI:25629"/>
        <dbReference type="ChEBI" id="CHEBI:77129"/>
        <dbReference type="ChEBI" id="CHEBI:186738"/>
    </reaction>
</comment>
<evidence type="ECO:0000256" key="10">
    <source>
        <dbReference type="ARBA" id="ARBA00048513"/>
    </source>
</evidence>
<dbReference type="GO" id="GO:0052689">
    <property type="term" value="F:carboxylic ester hydrolase activity"/>
    <property type="evidence" value="ECO:0007669"/>
    <property type="project" value="TreeGrafter"/>
</dbReference>
<comment type="catalytic activity">
    <reaction evidence="9">
        <text>1,2-didecanoylglycerol + H2O = decanoylglycerol + decanoate + H(+)</text>
        <dbReference type="Rhea" id="RHEA:48596"/>
        <dbReference type="ChEBI" id="CHEBI:11152"/>
        <dbReference type="ChEBI" id="CHEBI:15377"/>
        <dbReference type="ChEBI" id="CHEBI:15378"/>
        <dbReference type="ChEBI" id="CHEBI:27689"/>
        <dbReference type="ChEBI" id="CHEBI:90605"/>
    </reaction>
</comment>
<evidence type="ECO:0000259" key="12">
    <source>
        <dbReference type="Pfam" id="PF00561"/>
    </source>
</evidence>
<dbReference type="PANTHER" id="PTHR46118:SF4">
    <property type="entry name" value="PROTEIN ABHD11"/>
    <property type="match status" value="1"/>
</dbReference>
<evidence type="ECO:0000256" key="8">
    <source>
        <dbReference type="ARBA" id="ARBA00048283"/>
    </source>
</evidence>
<accession>A0A183B872</accession>
<dbReference type="AlphaFoldDB" id="A0A183B872"/>
<proteinExistence type="inferred from homology"/>
<evidence type="ECO:0000256" key="9">
    <source>
        <dbReference type="ARBA" id="ARBA00048504"/>
    </source>
</evidence>
<dbReference type="InterPro" id="IPR029058">
    <property type="entry name" value="AB_hydrolase_fold"/>
</dbReference>
<evidence type="ECO:0000256" key="7">
    <source>
        <dbReference type="ARBA" id="ARBA00044064"/>
    </source>
</evidence>
<dbReference type="SUPFAM" id="SSF53474">
    <property type="entry name" value="alpha/beta-Hydrolases"/>
    <property type="match status" value="1"/>
</dbReference>
<reference evidence="13" key="1">
    <citation type="submission" date="2016-06" db="UniProtKB">
        <authorList>
            <consortium name="WormBaseParasite"/>
        </authorList>
    </citation>
    <scope>IDENTIFICATION</scope>
</reference>
<dbReference type="GO" id="GO:0005739">
    <property type="term" value="C:mitochondrion"/>
    <property type="evidence" value="ECO:0007669"/>
    <property type="project" value="TreeGrafter"/>
</dbReference>
<sequence>LLQTLIKLILSTENSKIRMNKLVHPLLKSSMVICHGLFGSKQNWKTMSHAFHKKRCGSICTTDLRNHGQSPHSPDMSYVQMAGDVIHLSNTLDLHNLCLVGHSMGGKTAMCAALLKVCRAPAIIILSKKARKVSTTCGD</sequence>
<evidence type="ECO:0000256" key="4">
    <source>
        <dbReference type="ARBA" id="ARBA00042703"/>
    </source>
</evidence>
<dbReference type="InterPro" id="IPR000073">
    <property type="entry name" value="AB_hydrolase_1"/>
</dbReference>
<comment type="catalytic activity">
    <reaction evidence="5">
        <text>a 1,2-diacyl-sn-glycerol + H2O = a 2-acylglycerol + a fatty acid + H(+)</text>
        <dbReference type="Rhea" id="RHEA:33275"/>
        <dbReference type="ChEBI" id="CHEBI:15377"/>
        <dbReference type="ChEBI" id="CHEBI:15378"/>
        <dbReference type="ChEBI" id="CHEBI:17389"/>
        <dbReference type="ChEBI" id="CHEBI:17815"/>
        <dbReference type="ChEBI" id="CHEBI:28868"/>
        <dbReference type="EC" id="3.1.1.116"/>
    </reaction>
</comment>
<dbReference type="Gene3D" id="3.40.50.1820">
    <property type="entry name" value="alpha/beta hydrolase"/>
    <property type="match status" value="1"/>
</dbReference>
<evidence type="ECO:0000256" key="5">
    <source>
        <dbReference type="ARBA" id="ARBA00043667"/>
    </source>
</evidence>
<evidence type="ECO:0000256" key="1">
    <source>
        <dbReference type="ARBA" id="ARBA00008645"/>
    </source>
</evidence>
<comment type="catalytic activity">
    <reaction evidence="11">
        <text>1-octadecanoyl-2-(5Z,8Z,11Z,14Z-eicosatetraenoyl)-sn-glycerol + H2O = 2-(5Z,8Z,11Z,14Z-eicosatetraenoyl)-glycerol + octadecanoate + H(+)</text>
        <dbReference type="Rhea" id="RHEA:38507"/>
        <dbReference type="ChEBI" id="CHEBI:15377"/>
        <dbReference type="ChEBI" id="CHEBI:15378"/>
        <dbReference type="ChEBI" id="CHEBI:25629"/>
        <dbReference type="ChEBI" id="CHEBI:52392"/>
        <dbReference type="ChEBI" id="CHEBI:75728"/>
    </reaction>
</comment>
<evidence type="ECO:0000256" key="6">
    <source>
        <dbReference type="ARBA" id="ARBA00043742"/>
    </source>
</evidence>
<dbReference type="Pfam" id="PF00561">
    <property type="entry name" value="Abhydrolase_1"/>
    <property type="match status" value="1"/>
</dbReference>